<dbReference type="SUPFAM" id="SSF56300">
    <property type="entry name" value="Metallo-dependent phosphatases"/>
    <property type="match status" value="1"/>
</dbReference>
<dbReference type="GO" id="GO:0005737">
    <property type="term" value="C:cytoplasm"/>
    <property type="evidence" value="ECO:0007669"/>
    <property type="project" value="TreeGrafter"/>
</dbReference>
<dbReference type="STRING" id="54.SAMN02745121_06364"/>
<dbReference type="Proteomes" id="UP000199400">
    <property type="component" value="Unassembled WGS sequence"/>
</dbReference>
<feature type="domain" description="Calcineurin-like phosphoesterase" evidence="1">
    <location>
        <begin position="5"/>
        <end position="166"/>
    </location>
</feature>
<organism evidence="2 3">
    <name type="scientific">Nannocystis exedens</name>
    <dbReference type="NCBI Taxonomy" id="54"/>
    <lineage>
        <taxon>Bacteria</taxon>
        <taxon>Pseudomonadati</taxon>
        <taxon>Myxococcota</taxon>
        <taxon>Polyangia</taxon>
        <taxon>Nannocystales</taxon>
        <taxon>Nannocystaceae</taxon>
        <taxon>Nannocystis</taxon>
    </lineage>
</organism>
<dbReference type="InterPro" id="IPR029052">
    <property type="entry name" value="Metallo-depent_PP-like"/>
</dbReference>
<dbReference type="InterPro" id="IPR004843">
    <property type="entry name" value="Calcineurin-like_PHP"/>
</dbReference>
<dbReference type="InterPro" id="IPR050126">
    <property type="entry name" value="Ap4A_hydrolase"/>
</dbReference>
<sequence>MQSTLIIGDIHGCHAELLDLLDRAAIGDDDLVVSVGDLVDRGPDPAAVVELFRRRPRSLALCGNHERKHVRGVLSYSQQVTKLQLGADYEDHVRWMATLPYHWEREDVRVVHWGLYPGVPLDEVPEDVRAGTTSGDARLRERCGDRPWYEFYEDDKPVVFGHSVIGPEPLVLRDRIFGLDTGVCHGMRLTGLLLPQFKIVSVPARADHWERVRGEWQAPVLRTLPWQTMTFEQIEKKIRSLRDPELDSSVLDRVQGWVTTLRGALPPLRERLDAEVARIAEAAGEEFGRAAAAHPAGSWLLRRRAGKLSPEHLGCSSPQQLLALASALGVTLPADPV</sequence>
<dbReference type="EMBL" id="FOMX01000024">
    <property type="protein sequence ID" value="SFE98274.1"/>
    <property type="molecule type" value="Genomic_DNA"/>
</dbReference>
<dbReference type="GO" id="GO:0016791">
    <property type="term" value="F:phosphatase activity"/>
    <property type="evidence" value="ECO:0007669"/>
    <property type="project" value="TreeGrafter"/>
</dbReference>
<dbReference type="RefSeq" id="WP_096327776.1">
    <property type="nucleotide sequence ID" value="NZ_FOMX01000024.1"/>
</dbReference>
<dbReference type="Gene3D" id="3.60.21.10">
    <property type="match status" value="1"/>
</dbReference>
<dbReference type="Pfam" id="PF00149">
    <property type="entry name" value="Metallophos"/>
    <property type="match status" value="1"/>
</dbReference>
<dbReference type="AlphaFoldDB" id="A0A1I2EYR5"/>
<keyword evidence="3" id="KW-1185">Reference proteome</keyword>
<dbReference type="PANTHER" id="PTHR42850:SF4">
    <property type="entry name" value="ZINC-DEPENDENT ENDOPOLYPHOSPHATASE"/>
    <property type="match status" value="1"/>
</dbReference>
<dbReference type="OrthoDB" id="9807890at2"/>
<evidence type="ECO:0000313" key="2">
    <source>
        <dbReference type="EMBL" id="SFE98274.1"/>
    </source>
</evidence>
<dbReference type="PANTHER" id="PTHR42850">
    <property type="entry name" value="METALLOPHOSPHOESTERASE"/>
    <property type="match status" value="1"/>
</dbReference>
<reference evidence="3" key="1">
    <citation type="submission" date="2016-10" db="EMBL/GenBank/DDBJ databases">
        <authorList>
            <person name="Varghese N."/>
            <person name="Submissions S."/>
        </authorList>
    </citation>
    <scope>NUCLEOTIDE SEQUENCE [LARGE SCALE GENOMIC DNA]</scope>
    <source>
        <strain evidence="3">ATCC 25963</strain>
    </source>
</reference>
<accession>A0A1I2EYR5</accession>
<evidence type="ECO:0000259" key="1">
    <source>
        <dbReference type="Pfam" id="PF00149"/>
    </source>
</evidence>
<name>A0A1I2EYR5_9BACT</name>
<proteinExistence type="predicted"/>
<protein>
    <submittedName>
        <fullName evidence="2">Serine/threonine protein phosphatase 1</fullName>
    </submittedName>
</protein>
<evidence type="ECO:0000313" key="3">
    <source>
        <dbReference type="Proteomes" id="UP000199400"/>
    </source>
</evidence>
<gene>
    <name evidence="2" type="ORF">SAMN02745121_06364</name>
</gene>